<feature type="chain" id="PRO_5043708241" evidence="1">
    <location>
        <begin position="19"/>
        <end position="110"/>
    </location>
</feature>
<organism evidence="2 3">
    <name type="scientific">Caerostris extrusa</name>
    <name type="common">Bark spider</name>
    <name type="synonym">Caerostris bankana</name>
    <dbReference type="NCBI Taxonomy" id="172846"/>
    <lineage>
        <taxon>Eukaryota</taxon>
        <taxon>Metazoa</taxon>
        <taxon>Ecdysozoa</taxon>
        <taxon>Arthropoda</taxon>
        <taxon>Chelicerata</taxon>
        <taxon>Arachnida</taxon>
        <taxon>Araneae</taxon>
        <taxon>Araneomorphae</taxon>
        <taxon>Entelegynae</taxon>
        <taxon>Araneoidea</taxon>
        <taxon>Araneidae</taxon>
        <taxon>Caerostris</taxon>
    </lineage>
</organism>
<evidence type="ECO:0000313" key="3">
    <source>
        <dbReference type="Proteomes" id="UP001054945"/>
    </source>
</evidence>
<evidence type="ECO:0000256" key="1">
    <source>
        <dbReference type="SAM" id="SignalP"/>
    </source>
</evidence>
<keyword evidence="1" id="KW-0732">Signal</keyword>
<evidence type="ECO:0000313" key="2">
    <source>
        <dbReference type="EMBL" id="GIX88633.1"/>
    </source>
</evidence>
<sequence length="110" mass="12716">MYAKVIAVLLGLLAYAAADPNVFDDIETGLNHIIDEAIDNWCNVINVEITYKRTWLLLNFTHYHSLRFPIPSRFKQFSTSHVHQSDCCSFWDCWPMPLLTQMSLKTLKPA</sequence>
<proteinExistence type="predicted"/>
<reference evidence="2 3" key="1">
    <citation type="submission" date="2021-06" db="EMBL/GenBank/DDBJ databases">
        <title>Caerostris extrusa draft genome.</title>
        <authorList>
            <person name="Kono N."/>
            <person name="Arakawa K."/>
        </authorList>
    </citation>
    <scope>NUCLEOTIDE SEQUENCE [LARGE SCALE GENOMIC DNA]</scope>
</reference>
<gene>
    <name evidence="2" type="ORF">CEXT_294341</name>
</gene>
<feature type="signal peptide" evidence="1">
    <location>
        <begin position="1"/>
        <end position="18"/>
    </location>
</feature>
<dbReference type="EMBL" id="BPLR01003788">
    <property type="protein sequence ID" value="GIX88633.1"/>
    <property type="molecule type" value="Genomic_DNA"/>
</dbReference>
<protein>
    <submittedName>
        <fullName evidence="2">Uncharacterized protein</fullName>
    </submittedName>
</protein>
<dbReference type="AlphaFoldDB" id="A0AAV4NV84"/>
<dbReference type="Proteomes" id="UP001054945">
    <property type="component" value="Unassembled WGS sequence"/>
</dbReference>
<name>A0AAV4NV84_CAEEX</name>
<keyword evidence="3" id="KW-1185">Reference proteome</keyword>
<comment type="caution">
    <text evidence="2">The sequence shown here is derived from an EMBL/GenBank/DDBJ whole genome shotgun (WGS) entry which is preliminary data.</text>
</comment>
<accession>A0AAV4NV84</accession>